<accession>A0A2S6N353</accession>
<protein>
    <submittedName>
        <fullName evidence="2">Uncharacterized protein</fullName>
    </submittedName>
</protein>
<organism evidence="2 3">
    <name type="scientific">Rhodopila globiformis</name>
    <name type="common">Rhodopseudomonas globiformis</name>
    <dbReference type="NCBI Taxonomy" id="1071"/>
    <lineage>
        <taxon>Bacteria</taxon>
        <taxon>Pseudomonadati</taxon>
        <taxon>Pseudomonadota</taxon>
        <taxon>Alphaproteobacteria</taxon>
        <taxon>Acetobacterales</taxon>
        <taxon>Acetobacteraceae</taxon>
        <taxon>Rhodopila</taxon>
    </lineage>
</organism>
<keyword evidence="3" id="KW-1185">Reference proteome</keyword>
<feature type="region of interest" description="Disordered" evidence="1">
    <location>
        <begin position="70"/>
        <end position="96"/>
    </location>
</feature>
<evidence type="ECO:0000313" key="2">
    <source>
        <dbReference type="EMBL" id="PPQ29040.1"/>
    </source>
</evidence>
<name>A0A2S6N353_RHOGL</name>
<reference evidence="2 3" key="1">
    <citation type="journal article" date="2018" name="Arch. Microbiol.">
        <title>New insights into the metabolic potential of the phototrophic purple bacterium Rhodopila globiformis DSM 161(T) from its draft genome sequence and evidence for a vanadium-dependent nitrogenase.</title>
        <authorList>
            <person name="Imhoff J.F."/>
            <person name="Rahn T."/>
            <person name="Kunzel S."/>
            <person name="Neulinger S.C."/>
        </authorList>
    </citation>
    <scope>NUCLEOTIDE SEQUENCE [LARGE SCALE GENOMIC DNA]</scope>
    <source>
        <strain evidence="2 3">DSM 161</strain>
    </source>
</reference>
<evidence type="ECO:0000256" key="1">
    <source>
        <dbReference type="SAM" id="MobiDB-lite"/>
    </source>
</evidence>
<evidence type="ECO:0000313" key="3">
    <source>
        <dbReference type="Proteomes" id="UP000239724"/>
    </source>
</evidence>
<dbReference type="Proteomes" id="UP000239724">
    <property type="component" value="Unassembled WGS sequence"/>
</dbReference>
<gene>
    <name evidence="2" type="ORF">CCS01_22650</name>
</gene>
<dbReference type="EMBL" id="NHRY01000234">
    <property type="protein sequence ID" value="PPQ29040.1"/>
    <property type="molecule type" value="Genomic_DNA"/>
</dbReference>
<dbReference type="AlphaFoldDB" id="A0A2S6N353"/>
<comment type="caution">
    <text evidence="2">The sequence shown here is derived from an EMBL/GenBank/DDBJ whole genome shotgun (WGS) entry which is preliminary data.</text>
</comment>
<proteinExistence type="predicted"/>
<sequence>MFIVIEADAAAIRTAFERKGALSAAIELRERFRGITDNAKARACLRSIVGWAQPPEPDAVIRLRPCKDSRAAHCRDDGSGHARARPHDLSRDNLARRFGDNPAYAADKGLVADKPRAQGVCGTPE</sequence>